<dbReference type="Proteomes" id="UP000016944">
    <property type="component" value="Chromosome I"/>
</dbReference>
<name>U4PPT4_9HYPH</name>
<evidence type="ECO:0000313" key="3">
    <source>
        <dbReference type="Proteomes" id="UP000016944"/>
    </source>
</evidence>
<evidence type="ECO:0000256" key="1">
    <source>
        <dbReference type="SAM" id="MobiDB-lite"/>
    </source>
</evidence>
<evidence type="ECO:0000313" key="2">
    <source>
        <dbReference type="EMBL" id="CDI07192.1"/>
    </source>
</evidence>
<gene>
    <name evidence="2" type="ORF">BN877_I0277</name>
</gene>
<feature type="region of interest" description="Disordered" evidence="1">
    <location>
        <begin position="66"/>
        <end position="89"/>
    </location>
</feature>
<feature type="compositionally biased region" description="Basic and acidic residues" evidence="1">
    <location>
        <begin position="67"/>
        <end position="87"/>
    </location>
</feature>
<protein>
    <submittedName>
        <fullName evidence="2">Uncharacterized protein</fullName>
    </submittedName>
</protein>
<dbReference type="EMBL" id="HG518322">
    <property type="protein sequence ID" value="CDI07192.1"/>
    <property type="molecule type" value="Genomic_DNA"/>
</dbReference>
<dbReference type="AlphaFoldDB" id="U4PPT4"/>
<accession>U4PPT4</accession>
<organism evidence="2 3">
    <name type="scientific">Agrobacterium pusense</name>
    <dbReference type="NCBI Taxonomy" id="648995"/>
    <lineage>
        <taxon>Bacteria</taxon>
        <taxon>Pseudomonadati</taxon>
        <taxon>Pseudomonadota</taxon>
        <taxon>Alphaproteobacteria</taxon>
        <taxon>Hyphomicrobiales</taxon>
        <taxon>Rhizobiaceae</taxon>
        <taxon>Rhizobium/Agrobacterium group</taxon>
        <taxon>Agrobacterium</taxon>
    </lineage>
</organism>
<proteinExistence type="predicted"/>
<reference evidence="2 3" key="1">
    <citation type="journal article" date="2013" name="Genome Announc.">
        <title>Complete Genome Sequence of the Sesbania Symbiont and Rice Growth-Promoting Endophyte Rhizobium sp. Strain IRBG74.</title>
        <authorList>
            <person name="Crook M.B."/>
            <person name="Mitra S."/>
            <person name="Ane J.M."/>
            <person name="Sadowsky M.J."/>
            <person name="Gyaneshwar P."/>
        </authorList>
    </citation>
    <scope>NUCLEOTIDE SEQUENCE [LARGE SCALE GENOMIC DNA]</scope>
    <source>
        <strain evidence="2 3">IRBG74</strain>
    </source>
</reference>
<dbReference type="HOGENOM" id="CLU_1957813_0_0_5"/>
<sequence>MVMDTRVANADYMGNIGIAKTIIAPSHNQGPGALENVIGFGFRAFHAFTYQLVGRMSNTFFAVNKPRRWDPDEDRPRRPQAENHEIKACPPPLPRHCLAPIDMPLALASRLALLPAAFASGLLVLRTS</sequence>
<dbReference type="KEGG" id="rir:BN877_I0277"/>